<feature type="compositionally biased region" description="Polar residues" evidence="1">
    <location>
        <begin position="549"/>
        <end position="563"/>
    </location>
</feature>
<accession>A0A0S4IVH6</accession>
<sequence>MMTSTSLSYRSATTHVKDEPWKASHLTTQKSSLTIGAFITNEDEQQRQAAVDREEANEFFPLPPSGSKLGDLLLSSDDDTSQSCSNASTPPPQSLGDALQRSFKFFHADEAETSRPPSTVDTQRHASRTTESSSWESPSPKPLLPSTVDATLAHRRGYPVAIQQLIVPSPNCAQGLGHHRNDPPSPTSVLPAIPLPLSNVILATPASTEPYDHQHSNALDIIELFASCNVDIATTTIAPSAAPPQEDHASHLCATDTVAQRGTDEIPSSLNEQAVDGNALVAPLLASSPPITQPRAVTPPTPVTAAMQDVLRNTEVFDWFELDDDDEADEASTTQPHHQQHDQQSYPQLDWVASIPSVQEVGLDALVSYVPSMMGLESRTFCGDSPQHSMSMRHTQGTTSPVVSIISTSFHGALAKFQFPPTTEDTPLDEMIIKPIVRQRSQVIVRPQAVVVQRHARHEVATQTTTPRVTQSKESDSTTTTSLTSPMVKINRALSPATLSLRSLPSRYLSSSSSSSPSTSSSEDGHDSPTPIQPSEGSDDSRAAPVKATSPSPSVDSLASAATTPVPMEQLPSTTALVPRHF</sequence>
<name>A0A0S4IVH6_BODSA</name>
<organism evidence="2 3">
    <name type="scientific">Bodo saltans</name>
    <name type="common">Flagellated protozoan</name>
    <dbReference type="NCBI Taxonomy" id="75058"/>
    <lineage>
        <taxon>Eukaryota</taxon>
        <taxon>Discoba</taxon>
        <taxon>Euglenozoa</taxon>
        <taxon>Kinetoplastea</taxon>
        <taxon>Metakinetoplastina</taxon>
        <taxon>Eubodonida</taxon>
        <taxon>Bodonidae</taxon>
        <taxon>Bodo</taxon>
    </lineage>
</organism>
<feature type="region of interest" description="Disordered" evidence="1">
    <location>
        <begin position="44"/>
        <end position="97"/>
    </location>
</feature>
<keyword evidence="3" id="KW-1185">Reference proteome</keyword>
<reference evidence="3" key="1">
    <citation type="submission" date="2015-09" db="EMBL/GenBank/DDBJ databases">
        <authorList>
            <consortium name="Pathogen Informatics"/>
        </authorList>
    </citation>
    <scope>NUCLEOTIDE SEQUENCE [LARGE SCALE GENOMIC DNA]</scope>
    <source>
        <strain evidence="3">Lake Konstanz</strain>
    </source>
</reference>
<evidence type="ECO:0000313" key="2">
    <source>
        <dbReference type="EMBL" id="CUG03870.1"/>
    </source>
</evidence>
<feature type="compositionally biased region" description="Low complexity" evidence="1">
    <location>
        <begin position="507"/>
        <end position="522"/>
    </location>
</feature>
<feature type="compositionally biased region" description="Low complexity" evidence="1">
    <location>
        <begin position="65"/>
        <end position="75"/>
    </location>
</feature>
<dbReference type="VEuPathDB" id="TriTrypDB:BSAL_70295"/>
<feature type="region of interest" description="Disordered" evidence="1">
    <location>
        <begin position="109"/>
        <end position="143"/>
    </location>
</feature>
<dbReference type="EMBL" id="CYKH01000513">
    <property type="protein sequence ID" value="CUG03870.1"/>
    <property type="molecule type" value="Genomic_DNA"/>
</dbReference>
<feature type="region of interest" description="Disordered" evidence="1">
    <location>
        <begin position="1"/>
        <end position="24"/>
    </location>
</feature>
<feature type="compositionally biased region" description="Polar residues" evidence="1">
    <location>
        <begin position="1"/>
        <end position="14"/>
    </location>
</feature>
<proteinExistence type="predicted"/>
<protein>
    <submittedName>
        <fullName evidence="2">Uncharacterized protein</fullName>
    </submittedName>
</protein>
<feature type="region of interest" description="Disordered" evidence="1">
    <location>
        <begin position="456"/>
        <end position="489"/>
    </location>
</feature>
<evidence type="ECO:0000256" key="1">
    <source>
        <dbReference type="SAM" id="MobiDB-lite"/>
    </source>
</evidence>
<feature type="compositionally biased region" description="Basic and acidic residues" evidence="1">
    <location>
        <begin position="44"/>
        <end position="56"/>
    </location>
</feature>
<dbReference type="AlphaFoldDB" id="A0A0S4IVH6"/>
<dbReference type="Proteomes" id="UP000051952">
    <property type="component" value="Unassembled WGS sequence"/>
</dbReference>
<feature type="region of interest" description="Disordered" evidence="1">
    <location>
        <begin position="507"/>
        <end position="582"/>
    </location>
</feature>
<gene>
    <name evidence="2" type="ORF">BSAL_70295</name>
</gene>
<evidence type="ECO:0000313" key="3">
    <source>
        <dbReference type="Proteomes" id="UP000051952"/>
    </source>
</evidence>